<dbReference type="InterPro" id="IPR006976">
    <property type="entry name" value="VanZ-like"/>
</dbReference>
<organism evidence="3 4">
    <name type="scientific">Anaeromicrobium sediminis</name>
    <dbReference type="NCBI Taxonomy" id="1478221"/>
    <lineage>
        <taxon>Bacteria</taxon>
        <taxon>Bacillati</taxon>
        <taxon>Bacillota</taxon>
        <taxon>Clostridia</taxon>
        <taxon>Peptostreptococcales</taxon>
        <taxon>Thermotaleaceae</taxon>
        <taxon>Anaeromicrobium</taxon>
    </lineage>
</organism>
<feature type="domain" description="VanZ-like" evidence="2">
    <location>
        <begin position="16"/>
        <end position="135"/>
    </location>
</feature>
<evidence type="ECO:0000256" key="1">
    <source>
        <dbReference type="SAM" id="Phobius"/>
    </source>
</evidence>
<dbReference type="EMBL" id="NIBG01000007">
    <property type="protein sequence ID" value="PAB59524.1"/>
    <property type="molecule type" value="Genomic_DNA"/>
</dbReference>
<feature type="transmembrane region" description="Helical" evidence="1">
    <location>
        <begin position="117"/>
        <end position="134"/>
    </location>
</feature>
<dbReference type="Pfam" id="PF04892">
    <property type="entry name" value="VanZ"/>
    <property type="match status" value="1"/>
</dbReference>
<proteinExistence type="predicted"/>
<dbReference type="PANTHER" id="PTHR36834:SF1">
    <property type="entry name" value="INTEGRAL MEMBRANE PROTEIN"/>
    <property type="match status" value="1"/>
</dbReference>
<feature type="transmembrane region" description="Helical" evidence="1">
    <location>
        <begin position="89"/>
        <end position="110"/>
    </location>
</feature>
<sequence length="139" mass="15985">MKKKHINVMSKLLLGVYLIYLFYLVFLSPYYGRTTYHVSYNVIPFSTISEYAFLKYGIRNTIINIGGNIVAFMPLGFLLPLAYNKTNNYIKIFMLALITTCSIELLQYIYRVGTCDIDDIILNLVGAMLGYILVKKIKI</sequence>
<dbReference type="AlphaFoldDB" id="A0A267MIW0"/>
<evidence type="ECO:0000313" key="3">
    <source>
        <dbReference type="EMBL" id="PAB59524.1"/>
    </source>
</evidence>
<evidence type="ECO:0000259" key="2">
    <source>
        <dbReference type="Pfam" id="PF04892"/>
    </source>
</evidence>
<protein>
    <recommendedName>
        <fullName evidence="2">VanZ-like domain-containing protein</fullName>
    </recommendedName>
</protein>
<keyword evidence="4" id="KW-1185">Reference proteome</keyword>
<gene>
    <name evidence="3" type="ORF">CCE28_09935</name>
</gene>
<comment type="caution">
    <text evidence="3">The sequence shown here is derived from an EMBL/GenBank/DDBJ whole genome shotgun (WGS) entry which is preliminary data.</text>
</comment>
<accession>A0A267MIW0</accession>
<dbReference type="Proteomes" id="UP000216024">
    <property type="component" value="Unassembled WGS sequence"/>
</dbReference>
<dbReference type="OrthoDB" id="9805025at2"/>
<dbReference type="PANTHER" id="PTHR36834">
    <property type="entry name" value="MEMBRANE PROTEIN-RELATED"/>
    <property type="match status" value="1"/>
</dbReference>
<feature type="transmembrane region" description="Helical" evidence="1">
    <location>
        <begin position="61"/>
        <end position="83"/>
    </location>
</feature>
<reference evidence="3 4" key="1">
    <citation type="submission" date="2017-06" db="EMBL/GenBank/DDBJ databases">
        <title>Draft genome sequence of anaerobic fermentative bacterium Anaeromicrobium sediminis DY2726D isolated from West Pacific Ocean sediments.</title>
        <authorList>
            <person name="Zeng X."/>
        </authorList>
    </citation>
    <scope>NUCLEOTIDE SEQUENCE [LARGE SCALE GENOMIC DNA]</scope>
    <source>
        <strain evidence="3 4">DY2726D</strain>
    </source>
</reference>
<name>A0A267MIW0_9FIRM</name>
<keyword evidence="1" id="KW-0472">Membrane</keyword>
<keyword evidence="1" id="KW-1133">Transmembrane helix</keyword>
<evidence type="ECO:0000313" key="4">
    <source>
        <dbReference type="Proteomes" id="UP000216024"/>
    </source>
</evidence>
<dbReference type="RefSeq" id="WP_095133479.1">
    <property type="nucleotide sequence ID" value="NZ_NIBG01000007.1"/>
</dbReference>
<dbReference type="InterPro" id="IPR053150">
    <property type="entry name" value="Teicoplanin_resist-assoc"/>
</dbReference>
<feature type="transmembrane region" description="Helical" evidence="1">
    <location>
        <begin position="12"/>
        <end position="31"/>
    </location>
</feature>
<keyword evidence="1" id="KW-0812">Transmembrane</keyword>